<dbReference type="Gene3D" id="1.10.3210.10">
    <property type="entry name" value="Hypothetical protein af1432"/>
    <property type="match status" value="1"/>
</dbReference>
<dbReference type="InterPro" id="IPR006675">
    <property type="entry name" value="HDIG_dom"/>
</dbReference>
<dbReference type="Proteomes" id="UP000077339">
    <property type="component" value="Unassembled WGS sequence"/>
</dbReference>
<dbReference type="PANTHER" id="PTHR38659:SF1">
    <property type="entry name" value="METAL DEPENDENT PHOSPHOHYDROLASE"/>
    <property type="match status" value="1"/>
</dbReference>
<dbReference type="AlphaFoldDB" id="A0A176K0M2"/>
<dbReference type="OrthoDB" id="9801160at2"/>
<dbReference type="EMBL" id="JFHK01000017">
    <property type="protein sequence ID" value="OAA29725.1"/>
    <property type="molecule type" value="Genomic_DNA"/>
</dbReference>
<evidence type="ECO:0000313" key="2">
    <source>
        <dbReference type="EMBL" id="OAA29725.1"/>
    </source>
</evidence>
<gene>
    <name evidence="2" type="ORF">AT15_01405</name>
</gene>
<organism evidence="2 3">
    <name type="scientific">Kosmotoga arenicorallina S304</name>
    <dbReference type="NCBI Taxonomy" id="1453497"/>
    <lineage>
        <taxon>Bacteria</taxon>
        <taxon>Thermotogati</taxon>
        <taxon>Thermotogota</taxon>
        <taxon>Thermotogae</taxon>
        <taxon>Kosmotogales</taxon>
        <taxon>Kosmotogaceae</taxon>
        <taxon>Kosmotoga</taxon>
    </lineage>
</organism>
<dbReference type="PATRIC" id="fig|1453497.3.peg.292"/>
<dbReference type="InterPro" id="IPR003607">
    <property type="entry name" value="HD/PDEase_dom"/>
</dbReference>
<dbReference type="RefSeq" id="WP_068347955.1">
    <property type="nucleotide sequence ID" value="NZ_JFHK01000017.1"/>
</dbReference>
<evidence type="ECO:0000313" key="3">
    <source>
        <dbReference type="Proteomes" id="UP000077339"/>
    </source>
</evidence>
<proteinExistence type="predicted"/>
<dbReference type="PANTHER" id="PTHR38659">
    <property type="entry name" value="METAL-DEPENDENT PHOSPHOHYDROLASE"/>
    <property type="match status" value="1"/>
</dbReference>
<dbReference type="InterPro" id="IPR006674">
    <property type="entry name" value="HD_domain"/>
</dbReference>
<feature type="domain" description="HD/PDEase" evidence="1">
    <location>
        <begin position="16"/>
        <end position="122"/>
    </location>
</feature>
<dbReference type="SUPFAM" id="SSF109604">
    <property type="entry name" value="HD-domain/PDEase-like"/>
    <property type="match status" value="1"/>
</dbReference>
<comment type="caution">
    <text evidence="2">The sequence shown here is derived from an EMBL/GenBank/DDBJ whole genome shotgun (WGS) entry which is preliminary data.</text>
</comment>
<keyword evidence="3" id="KW-1185">Reference proteome</keyword>
<accession>A0A176K0M2</accession>
<sequence>MLSREKAMELIKQHVKRKNIIKHMLATEAVMREFAKRFNEDEELWGIAGLLHDLDYDYTFESPEKHGFMTIELLKDHDVPEEVKNAILAHCEHKKREKLIEKAIYAADPVTGFIVAAVLIRKGTKLKDLTVDFLKNRFKEKSFARGASRENMLSCEEFGLSLDEFLSLSLKAMQGISKELGL</sequence>
<dbReference type="SMART" id="SM00471">
    <property type="entry name" value="HDc"/>
    <property type="match status" value="1"/>
</dbReference>
<keyword evidence="2" id="KW-0378">Hydrolase</keyword>
<dbReference type="NCBIfam" id="TIGR00277">
    <property type="entry name" value="HDIG"/>
    <property type="match status" value="1"/>
</dbReference>
<protein>
    <submittedName>
        <fullName evidence="2">Phosphohydrolase</fullName>
    </submittedName>
</protein>
<evidence type="ECO:0000259" key="1">
    <source>
        <dbReference type="SMART" id="SM00471"/>
    </source>
</evidence>
<dbReference type="STRING" id="1453497.AT15_01405"/>
<name>A0A176K0M2_9BACT</name>
<dbReference type="Pfam" id="PF01966">
    <property type="entry name" value="HD"/>
    <property type="match status" value="1"/>
</dbReference>
<dbReference type="GO" id="GO:0016787">
    <property type="term" value="F:hydrolase activity"/>
    <property type="evidence" value="ECO:0007669"/>
    <property type="project" value="UniProtKB-KW"/>
</dbReference>
<reference evidence="2 3" key="1">
    <citation type="submission" date="2014-02" db="EMBL/GenBank/DDBJ databases">
        <title>Kosmotoga genome sequencing.</title>
        <authorList>
            <person name="Pollo S.M."/>
            <person name="Charchuk R."/>
            <person name="Nesbo C.L."/>
        </authorList>
    </citation>
    <scope>NUCLEOTIDE SEQUENCE [LARGE SCALE GENOMIC DNA]</scope>
    <source>
        <strain evidence="2 3">S304</strain>
    </source>
</reference>